<dbReference type="InterPro" id="IPR011576">
    <property type="entry name" value="Pyridox_Oxase_N"/>
</dbReference>
<organism evidence="2">
    <name type="scientific">marine metagenome</name>
    <dbReference type="NCBI Taxonomy" id="408172"/>
    <lineage>
        <taxon>unclassified sequences</taxon>
        <taxon>metagenomes</taxon>
        <taxon>ecological metagenomes</taxon>
    </lineage>
</organism>
<dbReference type="PANTHER" id="PTHR42815:SF2">
    <property type="entry name" value="FAD-BINDING, PUTATIVE (AFU_ORTHOLOGUE AFUA_6G07600)-RELATED"/>
    <property type="match status" value="1"/>
</dbReference>
<dbReference type="SUPFAM" id="SSF50475">
    <property type="entry name" value="FMN-binding split barrel"/>
    <property type="match status" value="1"/>
</dbReference>
<dbReference type="Pfam" id="PF01243">
    <property type="entry name" value="PNPOx_N"/>
    <property type="match status" value="1"/>
</dbReference>
<dbReference type="InterPro" id="IPR012349">
    <property type="entry name" value="Split_barrel_FMN-bd"/>
</dbReference>
<dbReference type="AlphaFoldDB" id="A0A381R909"/>
<feature type="domain" description="Pyridoxamine 5'-phosphate oxidase N-terminal" evidence="1">
    <location>
        <begin position="38"/>
        <end position="155"/>
    </location>
</feature>
<proteinExistence type="predicted"/>
<reference evidence="2" key="1">
    <citation type="submission" date="2018-05" db="EMBL/GenBank/DDBJ databases">
        <authorList>
            <person name="Lanie J.A."/>
            <person name="Ng W.-L."/>
            <person name="Kazmierczak K.M."/>
            <person name="Andrzejewski T.M."/>
            <person name="Davidsen T.M."/>
            <person name="Wayne K.J."/>
            <person name="Tettelin H."/>
            <person name="Glass J.I."/>
            <person name="Rusch D."/>
            <person name="Podicherti R."/>
            <person name="Tsui H.-C.T."/>
            <person name="Winkler M.E."/>
        </authorList>
    </citation>
    <scope>NUCLEOTIDE SEQUENCE</scope>
</reference>
<dbReference type="NCBIfam" id="TIGR04025">
    <property type="entry name" value="PPOX_FMN_DR2398"/>
    <property type="match status" value="1"/>
</dbReference>
<sequence length="215" mass="24080">MNEEVINGFESPSELRDLMGEPMDLAVRKSVSKLDKYSKEYISRSPFVCIGSADETGKADVSPRGDPPGFVQVLDDNTLFIPDRPGNRRVDSMSNIISNPNIALLFLIPGFDDTLRVNGRAEVVQDDGLNTKSEVKGRKPKVGIKMHVEQVFFHCSKAFKRSGLWDVSNQQDRKEMPSIGRIILKQTADPNSTISESVLEEVDELVEEGYRTELY</sequence>
<dbReference type="Gene3D" id="2.30.110.10">
    <property type="entry name" value="Electron Transport, Fmn-binding Protein, Chain A"/>
    <property type="match status" value="1"/>
</dbReference>
<name>A0A381R909_9ZZZZ</name>
<dbReference type="EMBL" id="UINC01001759">
    <property type="protein sequence ID" value="SUZ88181.1"/>
    <property type="molecule type" value="Genomic_DNA"/>
</dbReference>
<protein>
    <recommendedName>
        <fullName evidence="1">Pyridoxamine 5'-phosphate oxidase N-terminal domain-containing protein</fullName>
    </recommendedName>
</protein>
<dbReference type="PANTHER" id="PTHR42815">
    <property type="entry name" value="FAD-BINDING, PUTATIVE (AFU_ORTHOLOGUE AFUA_6G07600)-RELATED"/>
    <property type="match status" value="1"/>
</dbReference>
<evidence type="ECO:0000313" key="2">
    <source>
        <dbReference type="EMBL" id="SUZ88181.1"/>
    </source>
</evidence>
<evidence type="ECO:0000259" key="1">
    <source>
        <dbReference type="Pfam" id="PF01243"/>
    </source>
</evidence>
<accession>A0A381R909</accession>
<dbReference type="InterPro" id="IPR024029">
    <property type="entry name" value="Pyridox_Oxase_FMN-dep"/>
</dbReference>
<gene>
    <name evidence="2" type="ORF">METZ01_LOCUS41035</name>
</gene>